<dbReference type="EMBL" id="LR900460">
    <property type="protein sequence ID" value="CAD7245743.1"/>
    <property type="molecule type" value="Genomic_DNA"/>
</dbReference>
<dbReference type="Gene3D" id="1.10.10.2520">
    <property type="entry name" value="Cell wall hydrolase SleB, domain 1"/>
    <property type="match status" value="1"/>
</dbReference>
<accession>A0A7R8X814</accession>
<feature type="domain" description="Cell wall hydrolase SleB" evidence="3">
    <location>
        <begin position="212"/>
        <end position="321"/>
    </location>
</feature>
<evidence type="ECO:0000313" key="5">
    <source>
        <dbReference type="Proteomes" id="UP000677054"/>
    </source>
</evidence>
<keyword evidence="2" id="KW-0812">Transmembrane</keyword>
<dbReference type="GO" id="GO:0016787">
    <property type="term" value="F:hydrolase activity"/>
    <property type="evidence" value="ECO:0007669"/>
    <property type="project" value="InterPro"/>
</dbReference>
<dbReference type="InterPro" id="IPR011105">
    <property type="entry name" value="Cell_wall_hydrolase_SleB"/>
</dbReference>
<protein>
    <recommendedName>
        <fullName evidence="3">Cell wall hydrolase SleB domain-containing protein</fullName>
    </recommendedName>
</protein>
<dbReference type="EMBL" id="CAJPEV010000943">
    <property type="protein sequence ID" value="CAG0889654.1"/>
    <property type="molecule type" value="Genomic_DNA"/>
</dbReference>
<proteinExistence type="predicted"/>
<dbReference type="Proteomes" id="UP000677054">
    <property type="component" value="Unassembled WGS sequence"/>
</dbReference>
<evidence type="ECO:0000256" key="2">
    <source>
        <dbReference type="SAM" id="Phobius"/>
    </source>
</evidence>
<dbReference type="OrthoDB" id="9983162at2759"/>
<evidence type="ECO:0000256" key="1">
    <source>
        <dbReference type="SAM" id="MobiDB-lite"/>
    </source>
</evidence>
<evidence type="ECO:0000313" key="4">
    <source>
        <dbReference type="EMBL" id="CAD7245743.1"/>
    </source>
</evidence>
<dbReference type="InterPro" id="IPR042047">
    <property type="entry name" value="SleB_dom1"/>
</dbReference>
<keyword evidence="2" id="KW-0472">Membrane</keyword>
<dbReference type="AlphaFoldDB" id="A0A7R8X814"/>
<feature type="compositionally biased region" description="Polar residues" evidence="1">
    <location>
        <begin position="166"/>
        <end position="177"/>
    </location>
</feature>
<reference evidence="4" key="1">
    <citation type="submission" date="2020-11" db="EMBL/GenBank/DDBJ databases">
        <authorList>
            <person name="Tran Van P."/>
        </authorList>
    </citation>
    <scope>NUCLEOTIDE SEQUENCE</scope>
</reference>
<feature type="transmembrane region" description="Helical" evidence="2">
    <location>
        <begin position="99"/>
        <end position="121"/>
    </location>
</feature>
<dbReference type="Pfam" id="PF07486">
    <property type="entry name" value="Hydrolase_2"/>
    <property type="match status" value="1"/>
</dbReference>
<name>A0A7R8X814_9CRUS</name>
<sequence length="324" mass="36281">MHQGVGYLEGDGGTRKVQFLKSSILLNWEEYFLLNLESRVSSQESLSKALEFNLSSQESYSAALESHLLNLMSRVVTLESRLSAAGVIADTHLLESPTALLLVLVLVLIALVLVLALVLIVHCKRLKKLLDTLRKPSLGNDEHIQENAAMLPWSSATASGIEETDTPPSMSEQSDTPPETKETEGGIRYRGRTYDREEYEIVKRTIYAQAHGEPKESQQGVAWVIRNRADANKPYFGGSRLKNVCLHPGQFADWNSKLDIPIHEKQAYDSIDEWLPNLLRAPKDEDLTLGSDHCNNPDMEGVPSWTKNCSRTVKFGNLKFYKSN</sequence>
<organism evidence="4">
    <name type="scientific">Darwinula stevensoni</name>
    <dbReference type="NCBI Taxonomy" id="69355"/>
    <lineage>
        <taxon>Eukaryota</taxon>
        <taxon>Metazoa</taxon>
        <taxon>Ecdysozoa</taxon>
        <taxon>Arthropoda</taxon>
        <taxon>Crustacea</taxon>
        <taxon>Oligostraca</taxon>
        <taxon>Ostracoda</taxon>
        <taxon>Podocopa</taxon>
        <taxon>Podocopida</taxon>
        <taxon>Darwinulocopina</taxon>
        <taxon>Darwinuloidea</taxon>
        <taxon>Darwinulidae</taxon>
        <taxon>Darwinula</taxon>
    </lineage>
</organism>
<gene>
    <name evidence="4" type="ORF">DSTB1V02_LOCUS5610</name>
</gene>
<keyword evidence="5" id="KW-1185">Reference proteome</keyword>
<evidence type="ECO:0000259" key="3">
    <source>
        <dbReference type="Pfam" id="PF07486"/>
    </source>
</evidence>
<keyword evidence="2" id="KW-1133">Transmembrane helix</keyword>
<feature type="region of interest" description="Disordered" evidence="1">
    <location>
        <begin position="159"/>
        <end position="186"/>
    </location>
</feature>